<evidence type="ECO:0000313" key="11">
    <source>
        <dbReference type="EMBL" id="KZT36770.1"/>
    </source>
</evidence>
<dbReference type="InterPro" id="IPR001128">
    <property type="entry name" value="Cyt_P450"/>
</dbReference>
<dbReference type="InterPro" id="IPR002401">
    <property type="entry name" value="Cyt_P450_E_grp-I"/>
</dbReference>
<evidence type="ECO:0000256" key="6">
    <source>
        <dbReference type="ARBA" id="ARBA00023002"/>
    </source>
</evidence>
<dbReference type="InterPro" id="IPR017972">
    <property type="entry name" value="Cyt_P450_CS"/>
</dbReference>
<organism evidence="11 12">
    <name type="scientific">Sistotremastrum suecicum HHB10207 ss-3</name>
    <dbReference type="NCBI Taxonomy" id="1314776"/>
    <lineage>
        <taxon>Eukaryota</taxon>
        <taxon>Fungi</taxon>
        <taxon>Dikarya</taxon>
        <taxon>Basidiomycota</taxon>
        <taxon>Agaricomycotina</taxon>
        <taxon>Agaricomycetes</taxon>
        <taxon>Sistotremastrales</taxon>
        <taxon>Sistotremastraceae</taxon>
        <taxon>Sistotremastrum</taxon>
    </lineage>
</organism>
<name>A0A166BUU6_9AGAM</name>
<keyword evidence="12" id="KW-1185">Reference proteome</keyword>
<dbReference type="SUPFAM" id="SSF48264">
    <property type="entry name" value="Cytochrome P450"/>
    <property type="match status" value="1"/>
</dbReference>
<evidence type="ECO:0000313" key="12">
    <source>
        <dbReference type="Proteomes" id="UP000076798"/>
    </source>
</evidence>
<keyword evidence="6 10" id="KW-0560">Oxidoreductase</keyword>
<reference evidence="11 12" key="1">
    <citation type="journal article" date="2016" name="Mol. Biol. Evol.">
        <title>Comparative Genomics of Early-Diverging Mushroom-Forming Fungi Provides Insights into the Origins of Lignocellulose Decay Capabilities.</title>
        <authorList>
            <person name="Nagy L.G."/>
            <person name="Riley R."/>
            <person name="Tritt A."/>
            <person name="Adam C."/>
            <person name="Daum C."/>
            <person name="Floudas D."/>
            <person name="Sun H."/>
            <person name="Yadav J.S."/>
            <person name="Pangilinan J."/>
            <person name="Larsson K.H."/>
            <person name="Matsuura K."/>
            <person name="Barry K."/>
            <person name="Labutti K."/>
            <person name="Kuo R."/>
            <person name="Ohm R.A."/>
            <person name="Bhattacharya S.S."/>
            <person name="Shirouzu T."/>
            <person name="Yoshinaga Y."/>
            <person name="Martin F.M."/>
            <person name="Grigoriev I.V."/>
            <person name="Hibbett D.S."/>
        </authorList>
    </citation>
    <scope>NUCLEOTIDE SEQUENCE [LARGE SCALE GENOMIC DNA]</scope>
    <source>
        <strain evidence="11 12">HHB10207 ss-3</strain>
    </source>
</reference>
<dbReference type="CDD" id="cd11065">
    <property type="entry name" value="CYP64-like"/>
    <property type="match status" value="1"/>
</dbReference>
<comment type="similarity">
    <text evidence="3 10">Belongs to the cytochrome P450 family.</text>
</comment>
<dbReference type="GO" id="GO:0004497">
    <property type="term" value="F:monooxygenase activity"/>
    <property type="evidence" value="ECO:0007669"/>
    <property type="project" value="UniProtKB-KW"/>
</dbReference>
<dbReference type="PANTHER" id="PTHR46300">
    <property type="entry name" value="P450, PUTATIVE (EUROFUNG)-RELATED-RELATED"/>
    <property type="match status" value="1"/>
</dbReference>
<gene>
    <name evidence="11" type="ORF">SISSUDRAFT_1063382</name>
</gene>
<evidence type="ECO:0000256" key="8">
    <source>
        <dbReference type="ARBA" id="ARBA00023033"/>
    </source>
</evidence>
<keyword evidence="8 10" id="KW-0503">Monooxygenase</keyword>
<dbReference type="OrthoDB" id="1055148at2759"/>
<dbReference type="AlphaFoldDB" id="A0A166BUU6"/>
<keyword evidence="4 9" id="KW-0349">Heme</keyword>
<evidence type="ECO:0000256" key="4">
    <source>
        <dbReference type="ARBA" id="ARBA00022617"/>
    </source>
</evidence>
<dbReference type="PROSITE" id="PS00086">
    <property type="entry name" value="CYTOCHROME_P450"/>
    <property type="match status" value="1"/>
</dbReference>
<dbReference type="PRINTS" id="PR00385">
    <property type="entry name" value="P450"/>
</dbReference>
<dbReference type="PANTHER" id="PTHR46300:SF7">
    <property type="entry name" value="P450, PUTATIVE (EUROFUNG)-RELATED"/>
    <property type="match status" value="1"/>
</dbReference>
<dbReference type="Gene3D" id="1.10.630.10">
    <property type="entry name" value="Cytochrome P450"/>
    <property type="match status" value="1"/>
</dbReference>
<evidence type="ECO:0000256" key="9">
    <source>
        <dbReference type="PIRSR" id="PIRSR602401-1"/>
    </source>
</evidence>
<dbReference type="GO" id="GO:0020037">
    <property type="term" value="F:heme binding"/>
    <property type="evidence" value="ECO:0007669"/>
    <property type="project" value="InterPro"/>
</dbReference>
<evidence type="ECO:0000256" key="3">
    <source>
        <dbReference type="ARBA" id="ARBA00010617"/>
    </source>
</evidence>
<proteinExistence type="inferred from homology"/>
<dbReference type="PRINTS" id="PR00463">
    <property type="entry name" value="EP450I"/>
</dbReference>
<evidence type="ECO:0000256" key="1">
    <source>
        <dbReference type="ARBA" id="ARBA00001971"/>
    </source>
</evidence>
<feature type="binding site" description="axial binding residue" evidence="9">
    <location>
        <position position="483"/>
    </location>
    <ligand>
        <name>heme</name>
        <dbReference type="ChEBI" id="CHEBI:30413"/>
    </ligand>
    <ligandPart>
        <name>Fe</name>
        <dbReference type="ChEBI" id="CHEBI:18248"/>
    </ligandPart>
</feature>
<keyword evidence="5 9" id="KW-0479">Metal-binding</keyword>
<dbReference type="InterPro" id="IPR050364">
    <property type="entry name" value="Cytochrome_P450_fung"/>
</dbReference>
<sequence>MEAGADGFMSEAKRIVGQAWLAVPRSVLLCCLWLATWRIYNIWCDRLRNPRRLPFPPGPKGYPIVGNALDVPAESWLKFTEWAVYGDVVGLSMMGERAVVLNTWGSISALLNKRGAIYSSRKPRLLFSKYGGWDFSLTFLPHGENFLLQRRFYHQIIGSTAVKSFHEIILKNARTLALQISQTPLQFQYLTRLSAINLNIALIFCILNRGSSSIIADTVAMIYGFEVNLENAEWVKRLDFCLDSLEALSKVPHATDFFPILANLPAWVWGNKLNHLLDKLKASTNKLGQEPYNLVKDQVFSGTAPHCLVADLIESNRTSGGDVKHEREIMAVAAVSMIAGVDTTVSAIDTFILAMMLYPEAQKKAQEELDAVLTDIRLPTFEDRESTPYLSAVLKETLRWKPVAPLTIPHSVIQDDEYNGMFIPKDTRIFANIWNMVYNSDDYPEPFEFIPERFLDPSSKAPQLRKDILDPEELLFGFGRRVCPGRAFATASLWINMATLLAIFEISLPVDPEGNPIKPDLDYRIDGIAYHPKPYKCHIKPRLQGVSRLSALREALSQ</sequence>
<dbReference type="GO" id="GO:0005506">
    <property type="term" value="F:iron ion binding"/>
    <property type="evidence" value="ECO:0007669"/>
    <property type="project" value="InterPro"/>
</dbReference>
<keyword evidence="7 9" id="KW-0408">Iron</keyword>
<dbReference type="InterPro" id="IPR036396">
    <property type="entry name" value="Cyt_P450_sf"/>
</dbReference>
<dbReference type="STRING" id="1314776.A0A166BUU6"/>
<evidence type="ECO:0000256" key="5">
    <source>
        <dbReference type="ARBA" id="ARBA00022723"/>
    </source>
</evidence>
<accession>A0A166BUU6</accession>
<comment type="pathway">
    <text evidence="2">Secondary metabolite biosynthesis.</text>
</comment>
<evidence type="ECO:0000256" key="7">
    <source>
        <dbReference type="ARBA" id="ARBA00023004"/>
    </source>
</evidence>
<dbReference type="GO" id="GO:0016705">
    <property type="term" value="F:oxidoreductase activity, acting on paired donors, with incorporation or reduction of molecular oxygen"/>
    <property type="evidence" value="ECO:0007669"/>
    <property type="project" value="InterPro"/>
</dbReference>
<protein>
    <submittedName>
        <fullName evidence="11">Cytochrome P450</fullName>
    </submittedName>
</protein>
<dbReference type="Pfam" id="PF00067">
    <property type="entry name" value="p450"/>
    <property type="match status" value="1"/>
</dbReference>
<dbReference type="Proteomes" id="UP000076798">
    <property type="component" value="Unassembled WGS sequence"/>
</dbReference>
<evidence type="ECO:0000256" key="10">
    <source>
        <dbReference type="RuleBase" id="RU000461"/>
    </source>
</evidence>
<evidence type="ECO:0000256" key="2">
    <source>
        <dbReference type="ARBA" id="ARBA00005179"/>
    </source>
</evidence>
<comment type="cofactor">
    <cofactor evidence="1 9">
        <name>heme</name>
        <dbReference type="ChEBI" id="CHEBI:30413"/>
    </cofactor>
</comment>
<dbReference type="EMBL" id="KV428099">
    <property type="protein sequence ID" value="KZT36770.1"/>
    <property type="molecule type" value="Genomic_DNA"/>
</dbReference>